<sequence length="180" mass="19952">MFERLFRIMRKTGHRVVMVDPDTEQAYVLLPFSVYEDLLDRAGDEGDELYDDDAEHDFEHVASAWHDHDESTWEQRHGAQGAEVPDGEDEVYGREEAVLPAEEAPSKGNDLTPPDLIDTINRDIAAWRAGMAKESRGGEQASVEGAPALDDLTLLPVPGEEASPTQSGGAEEEKFYIEPV</sequence>
<name>A0A1F7VEA1_9BACT</name>
<evidence type="ECO:0000313" key="2">
    <source>
        <dbReference type="EMBL" id="OGL88324.1"/>
    </source>
</evidence>
<comment type="caution">
    <text evidence="2">The sequence shown here is derived from an EMBL/GenBank/DDBJ whole genome shotgun (WGS) entry which is preliminary data.</text>
</comment>
<evidence type="ECO:0000313" key="3">
    <source>
        <dbReference type="Proteomes" id="UP000176678"/>
    </source>
</evidence>
<proteinExistence type="predicted"/>
<gene>
    <name evidence="2" type="ORF">A3H75_00715</name>
</gene>
<protein>
    <submittedName>
        <fullName evidence="2">Uncharacterized protein</fullName>
    </submittedName>
</protein>
<accession>A0A1F7VEA1</accession>
<dbReference type="EMBL" id="MGES01000053">
    <property type="protein sequence ID" value="OGL88324.1"/>
    <property type="molecule type" value="Genomic_DNA"/>
</dbReference>
<evidence type="ECO:0000256" key="1">
    <source>
        <dbReference type="SAM" id="MobiDB-lite"/>
    </source>
</evidence>
<feature type="compositionally biased region" description="Basic and acidic residues" evidence="1">
    <location>
        <begin position="171"/>
        <end position="180"/>
    </location>
</feature>
<reference evidence="2 3" key="1">
    <citation type="journal article" date="2016" name="Nat. Commun.">
        <title>Thousands of microbial genomes shed light on interconnected biogeochemical processes in an aquifer system.</title>
        <authorList>
            <person name="Anantharaman K."/>
            <person name="Brown C.T."/>
            <person name="Hug L.A."/>
            <person name="Sharon I."/>
            <person name="Castelle C.J."/>
            <person name="Probst A.J."/>
            <person name="Thomas B.C."/>
            <person name="Singh A."/>
            <person name="Wilkins M.J."/>
            <person name="Karaoz U."/>
            <person name="Brodie E.L."/>
            <person name="Williams K.H."/>
            <person name="Hubbard S.S."/>
            <person name="Banfield J.F."/>
        </authorList>
    </citation>
    <scope>NUCLEOTIDE SEQUENCE [LARGE SCALE GENOMIC DNA]</scope>
</reference>
<feature type="compositionally biased region" description="Basic and acidic residues" evidence="1">
    <location>
        <begin position="67"/>
        <end position="77"/>
    </location>
</feature>
<feature type="region of interest" description="Disordered" evidence="1">
    <location>
        <begin position="131"/>
        <end position="180"/>
    </location>
</feature>
<dbReference type="AlphaFoldDB" id="A0A1F7VEA1"/>
<feature type="region of interest" description="Disordered" evidence="1">
    <location>
        <begin position="67"/>
        <end position="116"/>
    </location>
</feature>
<organism evidence="2 3">
    <name type="scientific">Candidatus Uhrbacteria bacterium RIFCSPLOWO2_02_FULL_51_9</name>
    <dbReference type="NCBI Taxonomy" id="1802410"/>
    <lineage>
        <taxon>Bacteria</taxon>
        <taxon>Candidatus Uhriibacteriota</taxon>
    </lineage>
</organism>
<dbReference type="Proteomes" id="UP000176678">
    <property type="component" value="Unassembled WGS sequence"/>
</dbReference>